<comment type="caution">
    <text evidence="2">The sequence shown here is derived from an EMBL/GenBank/DDBJ whole genome shotgun (WGS) entry which is preliminary data.</text>
</comment>
<protein>
    <submittedName>
        <fullName evidence="2">Uncharacterized protein</fullName>
    </submittedName>
</protein>
<proteinExistence type="predicted"/>
<organism evidence="2 3">
    <name type="scientific">Haemaphysalis longicornis</name>
    <name type="common">Bush tick</name>
    <dbReference type="NCBI Taxonomy" id="44386"/>
    <lineage>
        <taxon>Eukaryota</taxon>
        <taxon>Metazoa</taxon>
        <taxon>Ecdysozoa</taxon>
        <taxon>Arthropoda</taxon>
        <taxon>Chelicerata</taxon>
        <taxon>Arachnida</taxon>
        <taxon>Acari</taxon>
        <taxon>Parasitiformes</taxon>
        <taxon>Ixodida</taxon>
        <taxon>Ixodoidea</taxon>
        <taxon>Ixodidae</taxon>
        <taxon>Haemaphysalinae</taxon>
        <taxon>Haemaphysalis</taxon>
    </lineage>
</organism>
<dbReference type="VEuPathDB" id="VectorBase:HLOH_045941"/>
<name>A0A9J6G3V1_HAELO</name>
<evidence type="ECO:0000256" key="1">
    <source>
        <dbReference type="SAM" id="MobiDB-lite"/>
    </source>
</evidence>
<reference evidence="2 3" key="1">
    <citation type="journal article" date="2020" name="Cell">
        <title>Large-Scale Comparative Analyses of Tick Genomes Elucidate Their Genetic Diversity and Vector Capacities.</title>
        <authorList>
            <consortium name="Tick Genome and Microbiome Consortium (TIGMIC)"/>
            <person name="Jia N."/>
            <person name="Wang J."/>
            <person name="Shi W."/>
            <person name="Du L."/>
            <person name="Sun Y."/>
            <person name="Zhan W."/>
            <person name="Jiang J.F."/>
            <person name="Wang Q."/>
            <person name="Zhang B."/>
            <person name="Ji P."/>
            <person name="Bell-Sakyi L."/>
            <person name="Cui X.M."/>
            <person name="Yuan T.T."/>
            <person name="Jiang B.G."/>
            <person name="Yang W.F."/>
            <person name="Lam T.T."/>
            <person name="Chang Q.C."/>
            <person name="Ding S.J."/>
            <person name="Wang X.J."/>
            <person name="Zhu J.G."/>
            <person name="Ruan X.D."/>
            <person name="Zhao L."/>
            <person name="Wei J.T."/>
            <person name="Ye R.Z."/>
            <person name="Que T.C."/>
            <person name="Du C.H."/>
            <person name="Zhou Y.H."/>
            <person name="Cheng J.X."/>
            <person name="Dai P.F."/>
            <person name="Guo W.B."/>
            <person name="Han X.H."/>
            <person name="Huang E.J."/>
            <person name="Li L.F."/>
            <person name="Wei W."/>
            <person name="Gao Y.C."/>
            <person name="Liu J.Z."/>
            <person name="Shao H.Z."/>
            <person name="Wang X."/>
            <person name="Wang C.C."/>
            <person name="Yang T.C."/>
            <person name="Huo Q.B."/>
            <person name="Li W."/>
            <person name="Chen H.Y."/>
            <person name="Chen S.E."/>
            <person name="Zhou L.G."/>
            <person name="Ni X.B."/>
            <person name="Tian J.H."/>
            <person name="Sheng Y."/>
            <person name="Liu T."/>
            <person name="Pan Y.S."/>
            <person name="Xia L.Y."/>
            <person name="Li J."/>
            <person name="Zhao F."/>
            <person name="Cao W.C."/>
        </authorList>
    </citation>
    <scope>NUCLEOTIDE SEQUENCE [LARGE SCALE GENOMIC DNA]</scope>
    <source>
        <strain evidence="2">HaeL-2018</strain>
    </source>
</reference>
<dbReference type="EMBL" id="JABSTR010000006">
    <property type="protein sequence ID" value="KAH9373070.1"/>
    <property type="molecule type" value="Genomic_DNA"/>
</dbReference>
<keyword evidence="3" id="KW-1185">Reference proteome</keyword>
<evidence type="ECO:0000313" key="2">
    <source>
        <dbReference type="EMBL" id="KAH9373070.1"/>
    </source>
</evidence>
<dbReference type="Proteomes" id="UP000821853">
    <property type="component" value="Chromosome 4"/>
</dbReference>
<feature type="region of interest" description="Disordered" evidence="1">
    <location>
        <begin position="1"/>
        <end position="65"/>
    </location>
</feature>
<dbReference type="AlphaFoldDB" id="A0A9J6G3V1"/>
<accession>A0A9J6G3V1</accession>
<gene>
    <name evidence="2" type="ORF">HPB48_003945</name>
</gene>
<sequence>MMPPAKRPRKEPVPPVLPPKQIKHEAQLLPAEANASVEYHEDTKSMSTQTMNSDPRRASRYLSAI</sequence>
<evidence type="ECO:0000313" key="3">
    <source>
        <dbReference type="Proteomes" id="UP000821853"/>
    </source>
</evidence>